<dbReference type="Proteomes" id="UP001174136">
    <property type="component" value="Unassembled WGS sequence"/>
</dbReference>
<dbReference type="AlphaFoldDB" id="A0AA47M244"/>
<sequence length="90" mass="10017">MKRGLDMEPKAVEEYCQAKDVNHYPCGFIIHPDAPWLGSSPDGLVYDPKGELVFGLLEVKCPNVLSYVDCAYLKISEDVLQLKHASGIFC</sequence>
<evidence type="ECO:0000313" key="3">
    <source>
        <dbReference type="Proteomes" id="UP001174136"/>
    </source>
</evidence>
<dbReference type="Pfam" id="PF09588">
    <property type="entry name" value="YqaJ"/>
    <property type="match status" value="1"/>
</dbReference>
<gene>
    <name evidence="2" type="ORF">N1851_033038</name>
</gene>
<dbReference type="PANTHER" id="PTHR46609">
    <property type="entry name" value="EXONUCLEASE, PHAGE-TYPE/RECB, C-TERMINAL DOMAIN-CONTAINING PROTEIN"/>
    <property type="match status" value="1"/>
</dbReference>
<comment type="caution">
    <text evidence="2">The sequence shown here is derived from an EMBL/GenBank/DDBJ whole genome shotgun (WGS) entry which is preliminary data.</text>
</comment>
<dbReference type="InterPro" id="IPR011335">
    <property type="entry name" value="Restrct_endonuc-II-like"/>
</dbReference>
<proteinExistence type="predicted"/>
<dbReference type="PANTHER" id="PTHR46609:SF7">
    <property type="match status" value="1"/>
</dbReference>
<evidence type="ECO:0000313" key="2">
    <source>
        <dbReference type="EMBL" id="KAK0132152.1"/>
    </source>
</evidence>
<protein>
    <recommendedName>
        <fullName evidence="1">YqaJ viral recombinase domain-containing protein</fullName>
    </recommendedName>
</protein>
<name>A0AA47M244_MERPO</name>
<dbReference type="GO" id="GO:0006281">
    <property type="term" value="P:DNA repair"/>
    <property type="evidence" value="ECO:0007669"/>
    <property type="project" value="UniProtKB-ARBA"/>
</dbReference>
<dbReference type="InterPro" id="IPR011604">
    <property type="entry name" value="PDDEXK-like_dom_sf"/>
</dbReference>
<organism evidence="2 3">
    <name type="scientific">Merluccius polli</name>
    <name type="common">Benguela hake</name>
    <name type="synonym">Merluccius cadenati</name>
    <dbReference type="NCBI Taxonomy" id="89951"/>
    <lineage>
        <taxon>Eukaryota</taxon>
        <taxon>Metazoa</taxon>
        <taxon>Chordata</taxon>
        <taxon>Craniata</taxon>
        <taxon>Vertebrata</taxon>
        <taxon>Euteleostomi</taxon>
        <taxon>Actinopterygii</taxon>
        <taxon>Neopterygii</taxon>
        <taxon>Teleostei</taxon>
        <taxon>Neoteleostei</taxon>
        <taxon>Acanthomorphata</taxon>
        <taxon>Zeiogadaria</taxon>
        <taxon>Gadariae</taxon>
        <taxon>Gadiformes</taxon>
        <taxon>Gadoidei</taxon>
        <taxon>Merlucciidae</taxon>
        <taxon>Merluccius</taxon>
    </lineage>
</organism>
<accession>A0AA47M244</accession>
<reference evidence="2" key="1">
    <citation type="journal article" date="2023" name="Front. Mar. Sci.">
        <title>A new Merluccius polli reference genome to investigate the effects of global change in West African waters.</title>
        <authorList>
            <person name="Mateo J.L."/>
            <person name="Blanco-Fernandez C."/>
            <person name="Garcia-Vazquez E."/>
            <person name="Machado-Schiaffino G."/>
        </authorList>
    </citation>
    <scope>NUCLEOTIDE SEQUENCE</scope>
    <source>
        <strain evidence="2">C29</strain>
        <tissue evidence="2">Fin</tissue>
    </source>
</reference>
<feature type="domain" description="YqaJ viral recombinase" evidence="1">
    <location>
        <begin position="1"/>
        <end position="72"/>
    </location>
</feature>
<dbReference type="InterPro" id="IPR051703">
    <property type="entry name" value="NF-kappa-B_Signaling_Reg"/>
</dbReference>
<keyword evidence="3" id="KW-1185">Reference proteome</keyword>
<dbReference type="InterPro" id="IPR019080">
    <property type="entry name" value="YqaJ_viral_recombinase"/>
</dbReference>
<dbReference type="Gene3D" id="3.90.320.10">
    <property type="match status" value="1"/>
</dbReference>
<evidence type="ECO:0000259" key="1">
    <source>
        <dbReference type="Pfam" id="PF09588"/>
    </source>
</evidence>
<dbReference type="SUPFAM" id="SSF52980">
    <property type="entry name" value="Restriction endonuclease-like"/>
    <property type="match status" value="1"/>
</dbReference>
<dbReference type="EMBL" id="JAOPHQ010006285">
    <property type="protein sequence ID" value="KAK0132152.1"/>
    <property type="molecule type" value="Genomic_DNA"/>
</dbReference>